<evidence type="ECO:0000256" key="1">
    <source>
        <dbReference type="SAM" id="MobiDB-lite"/>
    </source>
</evidence>
<reference evidence="2 3" key="1">
    <citation type="submission" date="2019-05" db="EMBL/GenBank/DDBJ databases">
        <title>Another draft genome of Portunus trituberculatus and its Hox gene families provides insights of decapod evolution.</title>
        <authorList>
            <person name="Jeong J.-H."/>
            <person name="Song I."/>
            <person name="Kim S."/>
            <person name="Choi T."/>
            <person name="Kim D."/>
            <person name="Ryu S."/>
            <person name="Kim W."/>
        </authorList>
    </citation>
    <scope>NUCLEOTIDE SEQUENCE [LARGE SCALE GENOMIC DNA]</scope>
    <source>
        <tissue evidence="2">Muscle</tissue>
    </source>
</reference>
<dbReference type="AlphaFoldDB" id="A0A5B7JMI7"/>
<dbReference type="Proteomes" id="UP000324222">
    <property type="component" value="Unassembled WGS sequence"/>
</dbReference>
<protein>
    <submittedName>
        <fullName evidence="2">Uncharacterized protein</fullName>
    </submittedName>
</protein>
<keyword evidence="3" id="KW-1185">Reference proteome</keyword>
<evidence type="ECO:0000313" key="2">
    <source>
        <dbReference type="EMBL" id="MPC98010.1"/>
    </source>
</evidence>
<sequence length="65" mass="8137">MTKNEAAVLERCLEWRGKNLVVGRRKERGMKRKKNGMKRKKLKVEKKRRRSFEWRREKEMKERYA</sequence>
<feature type="region of interest" description="Disordered" evidence="1">
    <location>
        <begin position="25"/>
        <end position="50"/>
    </location>
</feature>
<evidence type="ECO:0000313" key="3">
    <source>
        <dbReference type="Proteomes" id="UP000324222"/>
    </source>
</evidence>
<accession>A0A5B7JMI7</accession>
<proteinExistence type="predicted"/>
<dbReference type="EMBL" id="VSRR010112356">
    <property type="protein sequence ID" value="MPC98010.1"/>
    <property type="molecule type" value="Genomic_DNA"/>
</dbReference>
<gene>
    <name evidence="2" type="ORF">E2C01_093359</name>
</gene>
<organism evidence="2 3">
    <name type="scientific">Portunus trituberculatus</name>
    <name type="common">Swimming crab</name>
    <name type="synonym">Neptunus trituberculatus</name>
    <dbReference type="NCBI Taxonomy" id="210409"/>
    <lineage>
        <taxon>Eukaryota</taxon>
        <taxon>Metazoa</taxon>
        <taxon>Ecdysozoa</taxon>
        <taxon>Arthropoda</taxon>
        <taxon>Crustacea</taxon>
        <taxon>Multicrustacea</taxon>
        <taxon>Malacostraca</taxon>
        <taxon>Eumalacostraca</taxon>
        <taxon>Eucarida</taxon>
        <taxon>Decapoda</taxon>
        <taxon>Pleocyemata</taxon>
        <taxon>Brachyura</taxon>
        <taxon>Eubrachyura</taxon>
        <taxon>Portunoidea</taxon>
        <taxon>Portunidae</taxon>
        <taxon>Portuninae</taxon>
        <taxon>Portunus</taxon>
    </lineage>
</organism>
<comment type="caution">
    <text evidence="2">The sequence shown here is derived from an EMBL/GenBank/DDBJ whole genome shotgun (WGS) entry which is preliminary data.</text>
</comment>
<name>A0A5B7JMI7_PORTR</name>